<dbReference type="InterPro" id="IPR029787">
    <property type="entry name" value="Nucleotide_cyclase"/>
</dbReference>
<accession>A0A4Y6PWC3</accession>
<keyword evidence="3" id="KW-1185">Reference proteome</keyword>
<dbReference type="Gene3D" id="3.40.50.300">
    <property type="entry name" value="P-loop containing nucleotide triphosphate hydrolases"/>
    <property type="match status" value="1"/>
</dbReference>
<evidence type="ECO:0000259" key="1">
    <source>
        <dbReference type="SMART" id="SM00382"/>
    </source>
</evidence>
<organism evidence="2 3">
    <name type="scientific">Persicimonas caeni</name>
    <dbReference type="NCBI Taxonomy" id="2292766"/>
    <lineage>
        <taxon>Bacteria</taxon>
        <taxon>Deltaproteobacteria</taxon>
        <taxon>Bradymonadales</taxon>
        <taxon>Bradymonadaceae</taxon>
        <taxon>Persicimonas</taxon>
    </lineage>
</organism>
<dbReference type="Gene3D" id="3.30.70.1230">
    <property type="entry name" value="Nucleotide cyclase"/>
    <property type="match status" value="1"/>
</dbReference>
<gene>
    <name evidence="2" type="ORF">FIV42_16650</name>
</gene>
<dbReference type="PRINTS" id="PR00364">
    <property type="entry name" value="DISEASERSIST"/>
</dbReference>
<dbReference type="RefSeq" id="WP_141198779.1">
    <property type="nucleotide sequence ID" value="NZ_CP041186.1"/>
</dbReference>
<proteinExistence type="predicted"/>
<dbReference type="SUPFAM" id="SSF48452">
    <property type="entry name" value="TPR-like"/>
    <property type="match status" value="2"/>
</dbReference>
<dbReference type="EMBL" id="CP041186">
    <property type="protein sequence ID" value="QDG52307.1"/>
    <property type="molecule type" value="Genomic_DNA"/>
</dbReference>
<dbReference type="InterPro" id="IPR019734">
    <property type="entry name" value="TPR_rpt"/>
</dbReference>
<dbReference type="AlphaFoldDB" id="A0A4Y6PWC3"/>
<dbReference type="PANTHER" id="PTHR47691:SF3">
    <property type="entry name" value="HTH-TYPE TRANSCRIPTIONAL REGULATOR RV0890C-RELATED"/>
    <property type="match status" value="1"/>
</dbReference>
<dbReference type="SUPFAM" id="SSF52540">
    <property type="entry name" value="P-loop containing nucleoside triphosphate hydrolases"/>
    <property type="match status" value="1"/>
</dbReference>
<dbReference type="InterPro" id="IPR003593">
    <property type="entry name" value="AAA+_ATPase"/>
</dbReference>
<accession>A0A5B8YCW9</accession>
<dbReference type="Pfam" id="PF13424">
    <property type="entry name" value="TPR_12"/>
    <property type="match status" value="1"/>
</dbReference>
<dbReference type="Gene3D" id="1.25.40.10">
    <property type="entry name" value="Tetratricopeptide repeat domain"/>
    <property type="match status" value="2"/>
</dbReference>
<dbReference type="InterPro" id="IPR011990">
    <property type="entry name" value="TPR-like_helical_dom_sf"/>
</dbReference>
<dbReference type="SMART" id="SM00382">
    <property type="entry name" value="AAA"/>
    <property type="match status" value="1"/>
</dbReference>
<reference evidence="2 3" key="1">
    <citation type="submission" date="2019-06" db="EMBL/GenBank/DDBJ databases">
        <title>Persicimonas caeni gen. nov., sp. nov., a predatory bacterium isolated from solar saltern.</title>
        <authorList>
            <person name="Wang S."/>
        </authorList>
    </citation>
    <scope>NUCLEOTIDE SEQUENCE [LARGE SCALE GENOMIC DNA]</scope>
    <source>
        <strain evidence="2 3">YN101</strain>
    </source>
</reference>
<feature type="domain" description="AAA+ ATPase" evidence="1">
    <location>
        <begin position="251"/>
        <end position="408"/>
    </location>
</feature>
<dbReference type="Proteomes" id="UP000315995">
    <property type="component" value="Chromosome"/>
</dbReference>
<dbReference type="SUPFAM" id="SSF55073">
    <property type="entry name" value="Nucleotide cyclase"/>
    <property type="match status" value="1"/>
</dbReference>
<dbReference type="SMART" id="SM00028">
    <property type="entry name" value="TPR"/>
    <property type="match status" value="7"/>
</dbReference>
<dbReference type="PANTHER" id="PTHR47691">
    <property type="entry name" value="REGULATOR-RELATED"/>
    <property type="match status" value="1"/>
</dbReference>
<dbReference type="InterPro" id="IPR049945">
    <property type="entry name" value="AAA_22"/>
</dbReference>
<name>A0A4Y6PWC3_PERCE</name>
<dbReference type="InterPro" id="IPR027417">
    <property type="entry name" value="P-loop_NTPase"/>
</dbReference>
<dbReference type="Pfam" id="PF13401">
    <property type="entry name" value="AAA_22"/>
    <property type="match status" value="1"/>
</dbReference>
<evidence type="ECO:0000313" key="3">
    <source>
        <dbReference type="Proteomes" id="UP000315995"/>
    </source>
</evidence>
<dbReference type="GO" id="GO:0016887">
    <property type="term" value="F:ATP hydrolysis activity"/>
    <property type="evidence" value="ECO:0007669"/>
    <property type="project" value="InterPro"/>
</dbReference>
<evidence type="ECO:0000313" key="2">
    <source>
        <dbReference type="EMBL" id="QDG52307.1"/>
    </source>
</evidence>
<dbReference type="OrthoDB" id="9812579at2"/>
<protein>
    <submittedName>
        <fullName evidence="2">Tetratricopeptide repeat protein</fullName>
    </submittedName>
</protein>
<sequence>MTPPEPYGKLRASPVVCVEVRGARALWREVPEAMQKAVALLANAVDTLLETYRGARLDSHEAPIAASFDDVFDAVDWALALSDALVEVEWPDALVSQEAGAEVFGEGEGEDLLFRGLRVGLGVDMGVVHTRIDAMSGRSLACGPTLEAAGRLAAAAPTGGVRLGAAVVDLIAELAGIQAGTQALSEEHTWWLEQLAADTCEATALPQRLARNASHTPVPKPHDRRSNLPEPGGAFVDRVGEFNALAEALEGARRVAICGPAGAGKSRLAVEFARAWLAHHDARSPGRLEGAAEAWFCDLSEVQSTDEAVFSVARTTGVQIPRSEARAELDARLVAAIGERGPTLLVLDDVDALDDDFIDSVAHWLDGAENLYVLTTRQRQPRADGEVVMVDALGRSAARALLEELLERPTPIPLDARAPHLRDPDNLLEVVDACGRLPLALELIARATPHRSGSAPAGPDDDAPRDELERALARSWQMLDPAQQAALQACTVFAGSFTAEAAVSVIGATVDADAEELFAMLCQFSLLRTGAQPGEAARHVLLAPVRNFVGARADEELVAAARRRHIDYYAEWAKTLRAHLEGGDERAWLDRAGAELANLYRAADNAGADHPRRLVTIVEGLAEVDVRVGPLGGFGERNDAAVAAAREAGEPGLLVRALRTRAKNRMWGGRYEAAEGDCREAHELALELGDERVIAYTMSDLGFVLGMEGKEDESLPLVRQAAEMARDDEGFDVITVLTNAAIVARNRNEMDEATDYLHRALVRARRCENAFSQAAVLFFLGTILRQKQQWDEAIRYIDESRELFESVGDRRGRLVTSHELAACYTATDQIELAERCYAEAMELASAMGDREHTAVFFLGRGRSRFARGDYAAAESDLLEASIAVEEAGHIHLKIAILVCLAATYGALERTGEAKRYFERVDQIFEETDIARERSLFEVMYGYLDAAHARAAMRRGDEAEARRKLRDAYERADATPELPVARHEAQNLLAYLDARVEAGDLPAGASPKRSVLRVCEETRWFAIDDAEPVDISRRGPIRRILRALVDRRLEAPGETMTSDEIVAAGWPDEVLTAQSASQRLYTTISRMRALGLQDVLETFDGEYLISPVYTPVWVERS</sequence>